<protein>
    <submittedName>
        <fullName evidence="1">Uncharacterized protein</fullName>
    </submittedName>
</protein>
<dbReference type="HOGENOM" id="CLU_2654255_0_0_1"/>
<evidence type="ECO:0000313" key="2">
    <source>
        <dbReference type="Proteomes" id="UP000018001"/>
    </source>
</evidence>
<keyword evidence="2" id="KW-1185">Reference proteome</keyword>
<gene>
    <name evidence="1" type="ORF">PVAR5_7068</name>
</gene>
<dbReference type="AlphaFoldDB" id="V5G8R7"/>
<proteinExistence type="predicted"/>
<comment type="caution">
    <text evidence="1">The sequence shown here is derived from an EMBL/GenBank/DDBJ whole genome shotgun (WGS) entry which is preliminary data.</text>
</comment>
<accession>V5G8R7</accession>
<dbReference type="EMBL" id="BAUL01000242">
    <property type="protein sequence ID" value="GAD98376.1"/>
    <property type="molecule type" value="Genomic_DNA"/>
</dbReference>
<sequence>MEAAHVDKCKVIAARSWEDPSDDWMPLPSEIQPRAMEDASKATVRMERMRRLDKARYGVKAAALLRGRASASNAVM</sequence>
<evidence type="ECO:0000313" key="1">
    <source>
        <dbReference type="EMBL" id="GAD98376.1"/>
    </source>
</evidence>
<name>V5G8R7_BYSSN</name>
<dbReference type="Proteomes" id="UP000018001">
    <property type="component" value="Unassembled WGS sequence"/>
</dbReference>
<dbReference type="InParanoid" id="V5G8R7"/>
<organism evidence="1 2">
    <name type="scientific">Byssochlamys spectabilis (strain No. 5 / NBRC 109023)</name>
    <name type="common">Paecilomyces variotii</name>
    <dbReference type="NCBI Taxonomy" id="1356009"/>
    <lineage>
        <taxon>Eukaryota</taxon>
        <taxon>Fungi</taxon>
        <taxon>Dikarya</taxon>
        <taxon>Ascomycota</taxon>
        <taxon>Pezizomycotina</taxon>
        <taxon>Eurotiomycetes</taxon>
        <taxon>Eurotiomycetidae</taxon>
        <taxon>Eurotiales</taxon>
        <taxon>Thermoascaceae</taxon>
        <taxon>Paecilomyces</taxon>
    </lineage>
</organism>
<reference evidence="2" key="1">
    <citation type="journal article" date="2014" name="Genome Announc.">
        <title>Draft genome sequence of the formaldehyde-resistant fungus Byssochlamys spectabilis No. 5 (anamorph Paecilomyces variotii No. 5) (NBRC109023).</title>
        <authorList>
            <person name="Oka T."/>
            <person name="Ekino K."/>
            <person name="Fukuda K."/>
            <person name="Nomura Y."/>
        </authorList>
    </citation>
    <scope>NUCLEOTIDE SEQUENCE [LARGE SCALE GENOMIC DNA]</scope>
    <source>
        <strain evidence="2">No. 5 / NBRC 109023</strain>
    </source>
</reference>